<feature type="transmembrane region" description="Helical" evidence="1">
    <location>
        <begin position="81"/>
        <end position="100"/>
    </location>
</feature>
<keyword evidence="1" id="KW-1133">Transmembrane helix</keyword>
<feature type="transmembrane region" description="Helical" evidence="1">
    <location>
        <begin position="151"/>
        <end position="169"/>
    </location>
</feature>
<name>A0A9W4SG67_9GLOM</name>
<organism evidence="2 3">
    <name type="scientific">Funneliformis geosporum</name>
    <dbReference type="NCBI Taxonomy" id="1117311"/>
    <lineage>
        <taxon>Eukaryota</taxon>
        <taxon>Fungi</taxon>
        <taxon>Fungi incertae sedis</taxon>
        <taxon>Mucoromycota</taxon>
        <taxon>Glomeromycotina</taxon>
        <taxon>Glomeromycetes</taxon>
        <taxon>Glomerales</taxon>
        <taxon>Glomeraceae</taxon>
        <taxon>Funneliformis</taxon>
    </lineage>
</organism>
<comment type="caution">
    <text evidence="2">The sequence shown here is derived from an EMBL/GenBank/DDBJ whole genome shotgun (WGS) entry which is preliminary data.</text>
</comment>
<feature type="transmembrane region" description="Helical" evidence="1">
    <location>
        <begin position="32"/>
        <end position="54"/>
    </location>
</feature>
<keyword evidence="1" id="KW-0812">Transmembrane</keyword>
<evidence type="ECO:0000313" key="3">
    <source>
        <dbReference type="Proteomes" id="UP001153678"/>
    </source>
</evidence>
<evidence type="ECO:0000313" key="2">
    <source>
        <dbReference type="EMBL" id="CAI2165944.1"/>
    </source>
</evidence>
<accession>A0A9W4SG67</accession>
<dbReference type="EMBL" id="CAMKVN010000259">
    <property type="protein sequence ID" value="CAI2165944.1"/>
    <property type="molecule type" value="Genomic_DNA"/>
</dbReference>
<reference evidence="2" key="1">
    <citation type="submission" date="2022-08" db="EMBL/GenBank/DDBJ databases">
        <authorList>
            <person name="Kallberg Y."/>
            <person name="Tangrot J."/>
            <person name="Rosling A."/>
        </authorList>
    </citation>
    <scope>NUCLEOTIDE SEQUENCE</scope>
    <source>
        <strain evidence="2">Wild A</strain>
    </source>
</reference>
<dbReference type="Proteomes" id="UP001153678">
    <property type="component" value="Unassembled WGS sequence"/>
</dbReference>
<dbReference type="AlphaFoldDB" id="A0A9W4SG67"/>
<protein>
    <submittedName>
        <fullName evidence="2">4557_t:CDS:1</fullName>
    </submittedName>
</protein>
<feature type="transmembrane region" description="Helical" evidence="1">
    <location>
        <begin position="121"/>
        <end position="139"/>
    </location>
</feature>
<keyword evidence="3" id="KW-1185">Reference proteome</keyword>
<dbReference type="OrthoDB" id="2448613at2759"/>
<gene>
    <name evidence="2" type="ORF">FWILDA_LOCUS2323</name>
</gene>
<evidence type="ECO:0000256" key="1">
    <source>
        <dbReference type="SAM" id="Phobius"/>
    </source>
</evidence>
<proteinExistence type="predicted"/>
<sequence length="182" mass="21498">MSSSNPDIENGKIVKIKKYPFEEKNKWNRRKAIVMTLCQIVSLIFTFITFYYYYRYYTTGEIYIIYKVTNLEIETDDDSRFSFIEFFGILIGGPDFYFWLGKHRGKIEKKYIDRLGYIMDALQVIKLVLLLVIMFKLIYSDDNDVRKRTVVYKKLALSIFIIACLVLMARSVDGLSEYQISG</sequence>
<keyword evidence="1" id="KW-0472">Membrane</keyword>